<protein>
    <submittedName>
        <fullName evidence="2">Uncharacterized protein</fullName>
    </submittedName>
</protein>
<dbReference type="Proteomes" id="UP000887580">
    <property type="component" value="Unplaced"/>
</dbReference>
<evidence type="ECO:0000313" key="2">
    <source>
        <dbReference type="WBParaSite" id="PS1159_v2.g607.t1"/>
    </source>
</evidence>
<accession>A0AC35GKY6</accession>
<dbReference type="WBParaSite" id="PS1159_v2.g607.t1">
    <property type="protein sequence ID" value="PS1159_v2.g607.t1"/>
    <property type="gene ID" value="PS1159_v2.g607"/>
</dbReference>
<proteinExistence type="predicted"/>
<reference evidence="2" key="1">
    <citation type="submission" date="2022-11" db="UniProtKB">
        <authorList>
            <consortium name="WormBaseParasite"/>
        </authorList>
    </citation>
    <scope>IDENTIFICATION</scope>
</reference>
<name>A0AC35GKY6_9BILA</name>
<sequence length="105" mass="11808">MAAATDSEIYLLSIELDPEADSKALRCVYERTANHRASWIKSVCRHPLYSLAESFRRLIPGIYEEARVLGISTTTTLTFLILGSESAITFCIAVNDMDKRQYMAD</sequence>
<organism evidence="1 2">
    <name type="scientific">Panagrolaimus sp. PS1159</name>
    <dbReference type="NCBI Taxonomy" id="55785"/>
    <lineage>
        <taxon>Eukaryota</taxon>
        <taxon>Metazoa</taxon>
        <taxon>Ecdysozoa</taxon>
        <taxon>Nematoda</taxon>
        <taxon>Chromadorea</taxon>
        <taxon>Rhabditida</taxon>
        <taxon>Tylenchina</taxon>
        <taxon>Panagrolaimomorpha</taxon>
        <taxon>Panagrolaimoidea</taxon>
        <taxon>Panagrolaimidae</taxon>
        <taxon>Panagrolaimus</taxon>
    </lineage>
</organism>
<evidence type="ECO:0000313" key="1">
    <source>
        <dbReference type="Proteomes" id="UP000887580"/>
    </source>
</evidence>